<gene>
    <name evidence="5" type="ORF">AMSG_03010</name>
</gene>
<evidence type="ECO:0000313" key="5">
    <source>
        <dbReference type="EMBL" id="KNC46575.1"/>
    </source>
</evidence>
<dbReference type="GeneID" id="25562651"/>
<feature type="transmembrane region" description="Helical" evidence="3">
    <location>
        <begin position="1669"/>
        <end position="1696"/>
    </location>
</feature>
<evidence type="ECO:0000256" key="4">
    <source>
        <dbReference type="SAM" id="SignalP"/>
    </source>
</evidence>
<feature type="compositionally biased region" description="Low complexity" evidence="2">
    <location>
        <begin position="1947"/>
        <end position="1977"/>
    </location>
</feature>
<sequence>MSPHVYAALIILPLLAQLVIGDCPAPPWPASILGATSPMVPNVEQHGNKVASMDVNGDGFEDLLYPTASRSTYANILTLLLSDGSGGYTASNLYSPSPPAPITSFNGVAFAHVDYDGVIDIVVHSYADFAFMWYKGVGDGSFTDQGGSPTPNTGTLLYSTSPSRNHFNNFVFADIDADGQDDLVYHDFEMDKAVVLLKDPAPGPLGWTAHVVCTGKEAYFVKAADINGDTYPDVTCTFHGSVDIVVRYSNAAPLTTASTVAVLNHTEPVRTHFLHDVDADGDIDLIVAGQRTETILFYINADGSALPLTASFAVYSSSRITDQIILLDVDNNGLDDFVLGSYSNLPSIVPKLSTLADPSSYGAPSKGPSSGGRGVAPLARGPYGYPAIATIGDRVPNANLYPILPVPRDWSLSSLVAANHLDVVTGDVNADAHLDLIATSASSVSVYLNSGIGTFSPSSSLTVELSFAPAAVRLADLDGDAALDLILQDGASALVWCRNTGGSALASFVEPLTLLAPPPSVGPALVTVIPTSLNADDDVDLLIVGSTGIAIVLNNGAGSSASFAPPLDLATGLATVTAAAIADLTSDARQDIVYAVAAGTISMIAADTAPGTFVAPVVLTTASSTPVGHLHLADVDGSTALDLVWSSPSAPGFAFAVNNGVGGFGGGPVVVAGLDSANTEALAVVRDMEFNGRAHVAYGAVSSGSVAWAMSTRTATRFPLHAHLNLTTESSRFQLVGLSALAADDIDGNGAVDLVVATPSGVHLLHAGSLVVGNTQRATSAVRYDHPECGGVSSSMACVGAALARIRSCTPRINLPPRIVRCSRTGPALALHHNTVLGGEGGRQVVVDCSLLGGTFLRIPAGSSITLDHISVVGASSSTSPLGSAPLLVDSASLTLTHCTFSRCSSAAATVFQVNAGIGGAVSVVGGNAQLTVTNTTFTANTAGTAGGAIGVTGSDHTITLVDSRFESNTALAASLSVGGGGAIGLVGASTPTLFWTGGSVSSCVASSGHGGALFVSASSLTAAITHVAFVGNSAPLGAGGTVALEGGNTVVLDVAGNRTVVDASFAGFGGALAVAASGYLPTSVVSTALRRAPGGLIGPIVTVRAGASLGSSSAVYGGATFACAGLIDLSAANYTGASLATVAGGEVFVCNGHSPSWLALPALHSHTSSVGAAGYGSGWASPPAVLSVTATPPQVISGIVLGAGHVTAVDEMGTTVVDSRIALVPQSSNPDIVIEGLVFGIPFDTYSGTFPLNELSARGRGAALDTPVGIDIGARDSVDAVVTTSFTVTFTACPAGFGRSSSEDAPLLCAPCATGLYSNSTSSQPCMPEPNCGDGLFHNGACVYCPANTLRFLTNTSAIGECMCRAGYYAPARVSNTPCLACPAGAVCDGQLASPLALPGWGRMSEYGFAECPIDGACLGERVTPSCAPEYASDSLLCKSCAVDHYRLTDSQCDKCPNSAVSLFSLFVALIVVVAAASFLVVVVTAKHYAQADSLSTEANGVGREQRRISQAVRTRLVPHSLSVATVYLQILGILATLPFNWPEPPVIQLLQTANVANIDLSLFATDCTVRAFPMRYALSIIVPLVFFALTGIFIAVVKLAPATLPCIAQLGHVSGWAVAGRLLFTFGPLLYIPLCRATLIFFDCTKLPDGKYYLDANLDEACYDATWFILLPLAAGAVIVYVVAMPAFFTYVLWYNRATLASPRTLMRYGPIYMSYRTSYFWYEVALLIKRLAIVATALFFSKLEVWLFSLLCAIFLISGAFQLRHEPFFFPLHNQLETRLDAAVIILLGCGMLFWADKFPNSGTYAVAAAIAATVIVVSVLILIFAILRELQFAVWKRRRARRATAPSELAPSAPLSHDELSTRDAIFVSIVDRHIDDLEHPALYTPLIAMRTSLDGSSAKLGDSLNSQDAVEMTIAEAIGRSSDESEAASEPSDSLVSTVKQAVSTSSSDESSPLSSAALSSRSTRSRSIVTSYGRRPASKARQPLASPASRTGTASSRASRARSSASRAPQT</sequence>
<dbReference type="CDD" id="cd00185">
    <property type="entry name" value="TNFRSF"/>
    <property type="match status" value="1"/>
</dbReference>
<dbReference type="SUPFAM" id="SSF69318">
    <property type="entry name" value="Integrin alpha N-terminal domain"/>
    <property type="match status" value="3"/>
</dbReference>
<dbReference type="SUPFAM" id="SSF51126">
    <property type="entry name" value="Pectin lyase-like"/>
    <property type="match status" value="1"/>
</dbReference>
<feature type="transmembrane region" description="Helical" evidence="3">
    <location>
        <begin position="1578"/>
        <end position="1599"/>
    </location>
</feature>
<accession>A0A0L0D346</accession>
<feature type="transmembrane region" description="Helical" evidence="3">
    <location>
        <begin position="1779"/>
        <end position="1799"/>
    </location>
</feature>
<keyword evidence="6" id="KW-1185">Reference proteome</keyword>
<organism evidence="5 6">
    <name type="scientific">Thecamonas trahens ATCC 50062</name>
    <dbReference type="NCBI Taxonomy" id="461836"/>
    <lineage>
        <taxon>Eukaryota</taxon>
        <taxon>Apusozoa</taxon>
        <taxon>Apusomonadida</taxon>
        <taxon>Apusomonadidae</taxon>
        <taxon>Thecamonas</taxon>
    </lineage>
</organism>
<dbReference type="Proteomes" id="UP000054408">
    <property type="component" value="Unassembled WGS sequence"/>
</dbReference>
<dbReference type="InterPro" id="IPR011050">
    <property type="entry name" value="Pectin_lyase_fold/virulence"/>
</dbReference>
<dbReference type="Pfam" id="PF13517">
    <property type="entry name" value="FG-GAP_3"/>
    <property type="match status" value="1"/>
</dbReference>
<keyword evidence="3" id="KW-1133">Transmembrane helix</keyword>
<keyword evidence="3" id="KW-0812">Transmembrane</keyword>
<dbReference type="InterPro" id="IPR013517">
    <property type="entry name" value="FG-GAP"/>
</dbReference>
<feature type="transmembrane region" description="Helical" evidence="3">
    <location>
        <begin position="1722"/>
        <end position="1743"/>
    </location>
</feature>
<reference evidence="5 6" key="1">
    <citation type="submission" date="2010-05" db="EMBL/GenBank/DDBJ databases">
        <title>The Genome Sequence of Thecamonas trahens ATCC 50062.</title>
        <authorList>
            <consortium name="The Broad Institute Genome Sequencing Platform"/>
            <person name="Russ C."/>
            <person name="Cuomo C."/>
            <person name="Shea T."/>
            <person name="Young S.K."/>
            <person name="Zeng Q."/>
            <person name="Koehrsen M."/>
            <person name="Haas B."/>
            <person name="Borodovsky M."/>
            <person name="Guigo R."/>
            <person name="Alvarado L."/>
            <person name="Berlin A."/>
            <person name="Bochicchio J."/>
            <person name="Borenstein D."/>
            <person name="Chapman S."/>
            <person name="Chen Z."/>
            <person name="Freedman E."/>
            <person name="Gellesch M."/>
            <person name="Goldberg J."/>
            <person name="Griggs A."/>
            <person name="Gujja S."/>
            <person name="Heilman E."/>
            <person name="Heiman D."/>
            <person name="Hepburn T."/>
            <person name="Howarth C."/>
            <person name="Jen D."/>
            <person name="Larson L."/>
            <person name="Mehta T."/>
            <person name="Park D."/>
            <person name="Pearson M."/>
            <person name="Roberts A."/>
            <person name="Saif S."/>
            <person name="Shenoy N."/>
            <person name="Sisk P."/>
            <person name="Stolte C."/>
            <person name="Sykes S."/>
            <person name="Thomson T."/>
            <person name="Walk T."/>
            <person name="White J."/>
            <person name="Yandava C."/>
            <person name="Burger G."/>
            <person name="Gray M.W."/>
            <person name="Holland P.W.H."/>
            <person name="King N."/>
            <person name="Lang F.B.F."/>
            <person name="Roger A.J."/>
            <person name="Ruiz-Trillo I."/>
            <person name="Lander E."/>
            <person name="Nusbaum C."/>
        </authorList>
    </citation>
    <scope>NUCLEOTIDE SEQUENCE [LARGE SCALE GENOMIC DNA]</scope>
    <source>
        <strain evidence="5 6">ATCC 50062</strain>
    </source>
</reference>
<feature type="transmembrane region" description="Helical" evidence="3">
    <location>
        <begin position="1749"/>
        <end position="1767"/>
    </location>
</feature>
<feature type="transmembrane region" description="Helical" evidence="3">
    <location>
        <begin position="1805"/>
        <end position="1831"/>
    </location>
</feature>
<feature type="transmembrane region" description="Helical" evidence="3">
    <location>
        <begin position="1620"/>
        <end position="1644"/>
    </location>
</feature>
<evidence type="ECO:0000313" key="6">
    <source>
        <dbReference type="Proteomes" id="UP000054408"/>
    </source>
</evidence>
<feature type="chain" id="PRO_5005537190" description="Tyrosine-protein kinase ephrin type A/B receptor-like domain-containing protein" evidence="4">
    <location>
        <begin position="22"/>
        <end position="2017"/>
    </location>
</feature>
<dbReference type="OrthoDB" id="10035969at2759"/>
<dbReference type="RefSeq" id="XP_013760352.1">
    <property type="nucleotide sequence ID" value="XM_013904898.1"/>
</dbReference>
<evidence type="ECO:0008006" key="7">
    <source>
        <dbReference type="Google" id="ProtNLM"/>
    </source>
</evidence>
<dbReference type="PANTHER" id="PTHR44103:SF1">
    <property type="entry name" value="PROPROTEIN CONVERTASE P"/>
    <property type="match status" value="1"/>
</dbReference>
<feature type="transmembrane region" description="Helical" evidence="3">
    <location>
        <begin position="1464"/>
        <end position="1487"/>
    </location>
</feature>
<feature type="signal peptide" evidence="4">
    <location>
        <begin position="1"/>
        <end position="21"/>
    </location>
</feature>
<evidence type="ECO:0000256" key="2">
    <source>
        <dbReference type="SAM" id="MobiDB-lite"/>
    </source>
</evidence>
<name>A0A0L0D346_THETB</name>
<keyword evidence="3" id="KW-0472">Membrane</keyword>
<dbReference type="EMBL" id="GL349443">
    <property type="protein sequence ID" value="KNC46575.1"/>
    <property type="molecule type" value="Genomic_DNA"/>
</dbReference>
<protein>
    <recommendedName>
        <fullName evidence="7">Tyrosine-protein kinase ephrin type A/B receptor-like domain-containing protein</fullName>
    </recommendedName>
</protein>
<dbReference type="PANTHER" id="PTHR44103">
    <property type="entry name" value="PROPROTEIN CONVERTASE P"/>
    <property type="match status" value="1"/>
</dbReference>
<evidence type="ECO:0000256" key="1">
    <source>
        <dbReference type="ARBA" id="ARBA00022729"/>
    </source>
</evidence>
<feature type="compositionally biased region" description="Low complexity" evidence="2">
    <location>
        <begin position="1991"/>
        <end position="2017"/>
    </location>
</feature>
<evidence type="ECO:0000256" key="3">
    <source>
        <dbReference type="SAM" id="Phobius"/>
    </source>
</evidence>
<feature type="transmembrane region" description="Helical" evidence="3">
    <location>
        <begin position="1518"/>
        <end position="1541"/>
    </location>
</feature>
<dbReference type="Gene3D" id="2.130.10.130">
    <property type="entry name" value="Integrin alpha, N-terminal"/>
    <property type="match status" value="1"/>
</dbReference>
<feature type="region of interest" description="Disordered" evidence="2">
    <location>
        <begin position="1924"/>
        <end position="2017"/>
    </location>
</feature>
<dbReference type="InterPro" id="IPR028994">
    <property type="entry name" value="Integrin_alpha_N"/>
</dbReference>
<keyword evidence="1 4" id="KW-0732">Signal</keyword>
<proteinExistence type="predicted"/>